<dbReference type="EMBL" id="SNZP01000009">
    <property type="protein sequence ID" value="TDR77834.1"/>
    <property type="molecule type" value="Genomic_DNA"/>
</dbReference>
<comment type="caution">
    <text evidence="9">The sequence shown here is derived from an EMBL/GenBank/DDBJ whole genome shotgun (WGS) entry which is preliminary data.</text>
</comment>
<dbReference type="GO" id="GO:0015288">
    <property type="term" value="F:porin activity"/>
    <property type="evidence" value="ECO:0007669"/>
    <property type="project" value="TreeGrafter"/>
</dbReference>
<feature type="chain" id="PRO_5021012252" evidence="8">
    <location>
        <begin position="24"/>
        <end position="413"/>
    </location>
</feature>
<dbReference type="RefSeq" id="WP_166642248.1">
    <property type="nucleotide sequence ID" value="NZ_SNZP01000009.1"/>
</dbReference>
<comment type="subcellular location">
    <subcellularLocation>
        <location evidence="1">Cell outer membrane</location>
    </subcellularLocation>
</comment>
<dbReference type="PANTHER" id="PTHR30026:SF20">
    <property type="entry name" value="OUTER MEMBRANE PROTEIN TOLC"/>
    <property type="match status" value="1"/>
</dbReference>
<evidence type="ECO:0000256" key="7">
    <source>
        <dbReference type="ARBA" id="ARBA00023237"/>
    </source>
</evidence>
<keyword evidence="8" id="KW-0732">Signal</keyword>
<dbReference type="Gene3D" id="1.20.1600.10">
    <property type="entry name" value="Outer membrane efflux proteins (OEP)"/>
    <property type="match status" value="1"/>
</dbReference>
<evidence type="ECO:0000313" key="10">
    <source>
        <dbReference type="Proteomes" id="UP000295611"/>
    </source>
</evidence>
<gene>
    <name evidence="9" type="ORF">DFP86_10974</name>
</gene>
<sequence>MNFPSRRSLIAYGIALLTLQAQAGPLMLDAMVGQALSGAPQLTALKKSSQAQEQDALAAREWPDPKIKLGEEKLPVSNFRATDQTMDVIGVEQMIPGGKKLTLASQANLLSASRLRADEALSRLTIRRDAAFAWLDAVYARAQVRLLKQQLDQAGKGVDAQRRALIGAQGGVASVLDAERLRLLLNDKLQQALADQHKADAQVARWAGQVELPDTLPEISSPPTLAMLEAWLERHPAILIREQETALAQNAVDQARENKKPDWDFELSYGRARTPGMPNTLTAMVTFSLPIRPGARQDRQAAARQLDLDATGATREADLRSLRADLEAAYTDWLSLNRRLAELDAGLSSRADALVASNVAGYANGALPFSQLITSRQNRLDDAMTVLALRYQRVRARIALDYFVPSAASFQEQ</sequence>
<protein>
    <submittedName>
        <fullName evidence="9">Outer membrane protein TolC</fullName>
    </submittedName>
</protein>
<proteinExistence type="inferred from homology"/>
<dbReference type="Pfam" id="PF02321">
    <property type="entry name" value="OEP"/>
    <property type="match status" value="1"/>
</dbReference>
<dbReference type="PANTHER" id="PTHR30026">
    <property type="entry name" value="OUTER MEMBRANE PROTEIN TOLC"/>
    <property type="match status" value="1"/>
</dbReference>
<evidence type="ECO:0000256" key="5">
    <source>
        <dbReference type="ARBA" id="ARBA00022692"/>
    </source>
</evidence>
<evidence type="ECO:0000256" key="8">
    <source>
        <dbReference type="SAM" id="SignalP"/>
    </source>
</evidence>
<reference evidence="9 10" key="1">
    <citation type="submission" date="2019-03" db="EMBL/GenBank/DDBJ databases">
        <title>Genomic Encyclopedia of Type Strains, Phase III (KMG-III): the genomes of soil and plant-associated and newly described type strains.</title>
        <authorList>
            <person name="Whitman W."/>
        </authorList>
    </citation>
    <scope>NUCLEOTIDE SEQUENCE [LARGE SCALE GENOMIC DNA]</scope>
    <source>
        <strain evidence="9 10">CECT 8976</strain>
    </source>
</reference>
<keyword evidence="10" id="KW-1185">Reference proteome</keyword>
<organism evidence="9 10">
    <name type="scientific">Paludibacterium purpuratum</name>
    <dbReference type="NCBI Taxonomy" id="1144873"/>
    <lineage>
        <taxon>Bacteria</taxon>
        <taxon>Pseudomonadati</taxon>
        <taxon>Pseudomonadota</taxon>
        <taxon>Betaproteobacteria</taxon>
        <taxon>Neisseriales</taxon>
        <taxon>Chromobacteriaceae</taxon>
        <taxon>Paludibacterium</taxon>
    </lineage>
</organism>
<dbReference type="GO" id="GO:0009279">
    <property type="term" value="C:cell outer membrane"/>
    <property type="evidence" value="ECO:0007669"/>
    <property type="project" value="UniProtKB-SubCell"/>
</dbReference>
<keyword evidence="6" id="KW-0472">Membrane</keyword>
<evidence type="ECO:0000256" key="2">
    <source>
        <dbReference type="ARBA" id="ARBA00007613"/>
    </source>
</evidence>
<accession>A0A4R7B4C9</accession>
<keyword evidence="7" id="KW-0998">Cell outer membrane</keyword>
<dbReference type="SUPFAM" id="SSF56954">
    <property type="entry name" value="Outer membrane efflux proteins (OEP)"/>
    <property type="match status" value="1"/>
</dbReference>
<dbReference type="Proteomes" id="UP000295611">
    <property type="component" value="Unassembled WGS sequence"/>
</dbReference>
<evidence type="ECO:0000256" key="3">
    <source>
        <dbReference type="ARBA" id="ARBA00022448"/>
    </source>
</evidence>
<keyword evidence="3" id="KW-0813">Transport</keyword>
<dbReference type="GO" id="GO:0015562">
    <property type="term" value="F:efflux transmembrane transporter activity"/>
    <property type="evidence" value="ECO:0007669"/>
    <property type="project" value="InterPro"/>
</dbReference>
<evidence type="ECO:0000256" key="1">
    <source>
        <dbReference type="ARBA" id="ARBA00004442"/>
    </source>
</evidence>
<keyword evidence="4" id="KW-1134">Transmembrane beta strand</keyword>
<evidence type="ECO:0000313" key="9">
    <source>
        <dbReference type="EMBL" id="TDR77834.1"/>
    </source>
</evidence>
<dbReference type="InterPro" id="IPR051906">
    <property type="entry name" value="TolC-like"/>
</dbReference>
<dbReference type="GO" id="GO:1990281">
    <property type="term" value="C:efflux pump complex"/>
    <property type="evidence" value="ECO:0007669"/>
    <property type="project" value="TreeGrafter"/>
</dbReference>
<name>A0A4R7B4C9_9NEIS</name>
<comment type="similarity">
    <text evidence="2">Belongs to the outer membrane factor (OMF) (TC 1.B.17) family.</text>
</comment>
<dbReference type="AlphaFoldDB" id="A0A4R7B4C9"/>
<evidence type="ECO:0000256" key="4">
    <source>
        <dbReference type="ARBA" id="ARBA00022452"/>
    </source>
</evidence>
<dbReference type="InterPro" id="IPR003423">
    <property type="entry name" value="OMP_efflux"/>
</dbReference>
<feature type="signal peptide" evidence="8">
    <location>
        <begin position="1"/>
        <end position="23"/>
    </location>
</feature>
<evidence type="ECO:0000256" key="6">
    <source>
        <dbReference type="ARBA" id="ARBA00023136"/>
    </source>
</evidence>
<keyword evidence="5" id="KW-0812">Transmembrane</keyword>